<feature type="transmembrane region" description="Helical" evidence="1">
    <location>
        <begin position="219"/>
        <end position="237"/>
    </location>
</feature>
<proteinExistence type="predicted"/>
<organism evidence="2 3">
    <name type="scientific">Allacma fusca</name>
    <dbReference type="NCBI Taxonomy" id="39272"/>
    <lineage>
        <taxon>Eukaryota</taxon>
        <taxon>Metazoa</taxon>
        <taxon>Ecdysozoa</taxon>
        <taxon>Arthropoda</taxon>
        <taxon>Hexapoda</taxon>
        <taxon>Collembola</taxon>
        <taxon>Symphypleona</taxon>
        <taxon>Sminthuridae</taxon>
        <taxon>Allacma</taxon>
    </lineage>
</organism>
<feature type="transmembrane region" description="Helical" evidence="1">
    <location>
        <begin position="58"/>
        <end position="77"/>
    </location>
</feature>
<sequence>MLGVALQMNLLRVQHELPALNFQYIRFCQKFTADFIKPNYFNSRKAILMDYAGITSFVLYYLANFGILIFAMLVILYPDLPCLLTSLDMVKMSTPRAFFTAQVIQYTFLTHHILSLFGTMYLYAFTNMDSIFLCIEVLQELRLGRREYKTVNDLRTEPKLMKNLRALQILLANSTDVLTPIALPANKWLFLCACVYFIYGAIRISGLFALLMFAGATLMLVYLRCVFAVLADIPACYEKMLRSWMTTTESREMKGFLRIIAEASSTKQWKDPE</sequence>
<dbReference type="AlphaFoldDB" id="A0A8J2J892"/>
<name>A0A8J2J892_9HEXA</name>
<keyword evidence="1" id="KW-0472">Membrane</keyword>
<evidence type="ECO:0000313" key="2">
    <source>
        <dbReference type="EMBL" id="CAG7672745.1"/>
    </source>
</evidence>
<keyword evidence="1" id="KW-0812">Transmembrane</keyword>
<dbReference type="Proteomes" id="UP000708208">
    <property type="component" value="Unassembled WGS sequence"/>
</dbReference>
<protein>
    <submittedName>
        <fullName evidence="2">Uncharacterized protein</fullName>
    </submittedName>
</protein>
<evidence type="ECO:0000313" key="3">
    <source>
        <dbReference type="Proteomes" id="UP000708208"/>
    </source>
</evidence>
<reference evidence="2" key="1">
    <citation type="submission" date="2021-06" db="EMBL/GenBank/DDBJ databases">
        <authorList>
            <person name="Hodson N. C."/>
            <person name="Mongue J. A."/>
            <person name="Jaron S. K."/>
        </authorList>
    </citation>
    <scope>NUCLEOTIDE SEQUENCE</scope>
</reference>
<comment type="caution">
    <text evidence="2">The sequence shown here is derived from an EMBL/GenBank/DDBJ whole genome shotgun (WGS) entry which is preliminary data.</text>
</comment>
<gene>
    <name evidence="2" type="ORF">AFUS01_LOCUS2137</name>
</gene>
<keyword evidence="3" id="KW-1185">Reference proteome</keyword>
<evidence type="ECO:0000256" key="1">
    <source>
        <dbReference type="SAM" id="Phobius"/>
    </source>
</evidence>
<dbReference type="EMBL" id="CAJVCH010012108">
    <property type="protein sequence ID" value="CAG7672745.1"/>
    <property type="molecule type" value="Genomic_DNA"/>
</dbReference>
<feature type="transmembrane region" description="Helical" evidence="1">
    <location>
        <begin position="188"/>
        <end position="213"/>
    </location>
</feature>
<accession>A0A8J2J892</accession>
<feature type="transmembrane region" description="Helical" evidence="1">
    <location>
        <begin position="97"/>
        <end position="114"/>
    </location>
</feature>
<keyword evidence="1" id="KW-1133">Transmembrane helix</keyword>